<feature type="compositionally biased region" description="Low complexity" evidence="1">
    <location>
        <begin position="285"/>
        <end position="296"/>
    </location>
</feature>
<feature type="chain" id="PRO_5046713608" evidence="2">
    <location>
        <begin position="19"/>
        <end position="624"/>
    </location>
</feature>
<keyword evidence="2" id="KW-0732">Signal</keyword>
<dbReference type="SUPFAM" id="SSF50998">
    <property type="entry name" value="Quinoprotein alcohol dehydrogenase-like"/>
    <property type="match status" value="1"/>
</dbReference>
<dbReference type="PROSITE" id="PS51257">
    <property type="entry name" value="PROKAR_LIPOPROTEIN"/>
    <property type="match status" value="1"/>
</dbReference>
<keyword evidence="4" id="KW-1185">Reference proteome</keyword>
<dbReference type="RefSeq" id="WP_378251924.1">
    <property type="nucleotide sequence ID" value="NZ_JBHSIT010000001.1"/>
</dbReference>
<feature type="compositionally biased region" description="Basic and acidic residues" evidence="1">
    <location>
        <begin position="90"/>
        <end position="102"/>
    </location>
</feature>
<dbReference type="InterPro" id="IPR011047">
    <property type="entry name" value="Quinoprotein_ADH-like_sf"/>
</dbReference>
<organism evidence="3 4">
    <name type="scientific">Actinomadura gamaensis</name>
    <dbReference type="NCBI Taxonomy" id="1763541"/>
    <lineage>
        <taxon>Bacteria</taxon>
        <taxon>Bacillati</taxon>
        <taxon>Actinomycetota</taxon>
        <taxon>Actinomycetes</taxon>
        <taxon>Streptosporangiales</taxon>
        <taxon>Thermomonosporaceae</taxon>
        <taxon>Actinomadura</taxon>
    </lineage>
</organism>
<evidence type="ECO:0000256" key="2">
    <source>
        <dbReference type="SAM" id="SignalP"/>
    </source>
</evidence>
<gene>
    <name evidence="3" type="ORF">ACFPCY_02660</name>
</gene>
<dbReference type="EMBL" id="JBHSIT010000001">
    <property type="protein sequence ID" value="MFC4906209.1"/>
    <property type="molecule type" value="Genomic_DNA"/>
</dbReference>
<protein>
    <submittedName>
        <fullName evidence="3">Beta-propeller domain-containing protein</fullName>
    </submittedName>
</protein>
<feature type="region of interest" description="Disordered" evidence="1">
    <location>
        <begin position="231"/>
        <end position="314"/>
    </location>
</feature>
<evidence type="ECO:0000313" key="3">
    <source>
        <dbReference type="EMBL" id="MFC4906209.1"/>
    </source>
</evidence>
<sequence>MRALACGSALTAATLALAACGSPHSRSHGSAGTSPLKLVAYDSCDAILRDVQQATLPEPEPLGPELRGGVHAPDGTAKDIAPAPGHSRTNVHEPDADEPDTVKTDGRRIVALTRGALEVIDPATRTLTGRLSLSATAPGPFATGDGQVLLSGDRALVITSRVLLPPPSVVRPGAPPRTMPSMPRARTILTLVDLTGAPKAIGTMTVNGSYVDARQTGSTIRLVVRAAPRVYGPLEKPRDTPTDPPGNVPTDTPGDMPTSKPRDTTPPPPPPSPSQQPPRLDDWLPTATVTAPGTPTRQYKEPCDQVRRPSAPTGGGLLSVLTVAPAKGLADPQAVSVVGDGQTVYGTGRTLYIAGSTLSGTIQTRIHRFDVGGAGRPRWVASGTVPGTLLDQYALSEYQGALRVATTVGNVSGVRILTRKDDRLVQIGRVDGLGRDERLYAVRYLGRIAYAVTFREVDPLYELDLGDPAHPRELGQIKINGFSSYLHPTPDGHLIGVGQTVTQRGIPTGMLVSEFDGSAPPRRIASHTDEGRVSYTGTDPHAFLYWPATGLTVIPTQQIGTHPPQDGAVALTIDANGIRTAGFIPQEQVTRAAVVGDTLWTFSDTGALASGLTDLRKRAWLRYE</sequence>
<evidence type="ECO:0000256" key="1">
    <source>
        <dbReference type="SAM" id="MobiDB-lite"/>
    </source>
</evidence>
<reference evidence="4" key="1">
    <citation type="journal article" date="2019" name="Int. J. Syst. Evol. Microbiol.">
        <title>The Global Catalogue of Microorganisms (GCM) 10K type strain sequencing project: providing services to taxonomists for standard genome sequencing and annotation.</title>
        <authorList>
            <consortium name="The Broad Institute Genomics Platform"/>
            <consortium name="The Broad Institute Genome Sequencing Center for Infectious Disease"/>
            <person name="Wu L."/>
            <person name="Ma J."/>
        </authorList>
    </citation>
    <scope>NUCLEOTIDE SEQUENCE [LARGE SCALE GENOMIC DNA]</scope>
    <source>
        <strain evidence="4">KLKA75</strain>
    </source>
</reference>
<name>A0ABV9TRG6_9ACTN</name>
<evidence type="ECO:0000313" key="4">
    <source>
        <dbReference type="Proteomes" id="UP001595872"/>
    </source>
</evidence>
<feature type="compositionally biased region" description="Basic and acidic residues" evidence="1">
    <location>
        <begin position="298"/>
        <end position="307"/>
    </location>
</feature>
<dbReference type="Proteomes" id="UP001595872">
    <property type="component" value="Unassembled WGS sequence"/>
</dbReference>
<accession>A0ABV9TRG6</accession>
<comment type="caution">
    <text evidence="3">The sequence shown here is derived from an EMBL/GenBank/DDBJ whole genome shotgun (WGS) entry which is preliminary data.</text>
</comment>
<feature type="signal peptide" evidence="2">
    <location>
        <begin position="1"/>
        <end position="18"/>
    </location>
</feature>
<proteinExistence type="predicted"/>
<dbReference type="Pfam" id="PF09826">
    <property type="entry name" value="Beta_propel"/>
    <property type="match status" value="1"/>
</dbReference>
<feature type="region of interest" description="Disordered" evidence="1">
    <location>
        <begin position="55"/>
        <end position="102"/>
    </location>
</feature>
<dbReference type="InterPro" id="IPR019198">
    <property type="entry name" value="Beta_propeller_containing"/>
</dbReference>
<feature type="compositionally biased region" description="Pro residues" evidence="1">
    <location>
        <begin position="264"/>
        <end position="276"/>
    </location>
</feature>